<reference evidence="3" key="1">
    <citation type="submission" date="2025-08" db="UniProtKB">
        <authorList>
            <consortium name="RefSeq"/>
        </authorList>
    </citation>
    <scope>IDENTIFICATION</scope>
</reference>
<keyword evidence="1" id="KW-0175">Coiled coil</keyword>
<keyword evidence="2" id="KW-1185">Reference proteome</keyword>
<dbReference type="GeneID" id="107273335"/>
<accession>A0AAJ7W2Y6</accession>
<gene>
    <name evidence="3" type="primary">LOC107273335</name>
</gene>
<feature type="coiled-coil region" evidence="1">
    <location>
        <begin position="25"/>
        <end position="125"/>
    </location>
</feature>
<evidence type="ECO:0000256" key="1">
    <source>
        <dbReference type="SAM" id="Coils"/>
    </source>
</evidence>
<dbReference type="RefSeq" id="XP_024942037.1">
    <property type="nucleotide sequence ID" value="XM_025086269.1"/>
</dbReference>
<proteinExistence type="predicted"/>
<evidence type="ECO:0000313" key="3">
    <source>
        <dbReference type="RefSeq" id="XP_024942037.1"/>
    </source>
</evidence>
<dbReference type="Proteomes" id="UP000694920">
    <property type="component" value="Unplaced"/>
</dbReference>
<protein>
    <submittedName>
        <fullName evidence="3">Uncharacterized protein LOC107273335 isoform X2</fullName>
    </submittedName>
</protein>
<dbReference type="AlphaFoldDB" id="A0AAJ7W2Y6"/>
<sequence length="187" mass="22530">METKKKWKTQYFQLERSNSYLAVDINNEKKDASQLEEKIKLKTREISDREHEVFLETQCSMERRLKIIKDFEDNVIQLATKIQQAQNEYCSKNLKQDCETYCIRYKKYAEELQNLQTQLDIRKQRYDFNDRTKFDEGNLLINLQILKEILMDDSSLERATRSGMRLNQELNSKIKQTKRRLSNLSEK</sequence>
<organism evidence="2 3">
    <name type="scientific">Cephus cinctus</name>
    <name type="common">Wheat stem sawfly</name>
    <dbReference type="NCBI Taxonomy" id="211228"/>
    <lineage>
        <taxon>Eukaryota</taxon>
        <taxon>Metazoa</taxon>
        <taxon>Ecdysozoa</taxon>
        <taxon>Arthropoda</taxon>
        <taxon>Hexapoda</taxon>
        <taxon>Insecta</taxon>
        <taxon>Pterygota</taxon>
        <taxon>Neoptera</taxon>
        <taxon>Endopterygota</taxon>
        <taxon>Hymenoptera</taxon>
        <taxon>Cephoidea</taxon>
        <taxon>Cephidae</taxon>
        <taxon>Cephus</taxon>
    </lineage>
</organism>
<evidence type="ECO:0000313" key="2">
    <source>
        <dbReference type="Proteomes" id="UP000694920"/>
    </source>
</evidence>
<name>A0AAJ7W2Y6_CEPCN</name>